<keyword evidence="8" id="KW-1185">Reference proteome</keyword>
<organism evidence="7 8">
    <name type="scientific">Candidula unifasciata</name>
    <dbReference type="NCBI Taxonomy" id="100452"/>
    <lineage>
        <taxon>Eukaryota</taxon>
        <taxon>Metazoa</taxon>
        <taxon>Spiralia</taxon>
        <taxon>Lophotrochozoa</taxon>
        <taxon>Mollusca</taxon>
        <taxon>Gastropoda</taxon>
        <taxon>Heterobranchia</taxon>
        <taxon>Euthyneura</taxon>
        <taxon>Panpulmonata</taxon>
        <taxon>Eupulmonata</taxon>
        <taxon>Stylommatophora</taxon>
        <taxon>Helicina</taxon>
        <taxon>Helicoidea</taxon>
        <taxon>Geomitridae</taxon>
        <taxon>Candidula</taxon>
    </lineage>
</organism>
<keyword evidence="4 5" id="KW-0472">Membrane</keyword>
<evidence type="ECO:0000256" key="4">
    <source>
        <dbReference type="ARBA" id="ARBA00023136"/>
    </source>
</evidence>
<reference evidence="7" key="1">
    <citation type="submission" date="2021-04" db="EMBL/GenBank/DDBJ databases">
        <authorList>
            <consortium name="Molecular Ecology Group"/>
        </authorList>
    </citation>
    <scope>NUCLEOTIDE SEQUENCE</scope>
</reference>
<feature type="transmembrane region" description="Helical" evidence="5">
    <location>
        <begin position="64"/>
        <end position="82"/>
    </location>
</feature>
<dbReference type="PROSITE" id="PS50262">
    <property type="entry name" value="G_PROTEIN_RECEP_F1_2"/>
    <property type="match status" value="1"/>
</dbReference>
<dbReference type="EMBL" id="CAJHNH020001125">
    <property type="protein sequence ID" value="CAG5121630.1"/>
    <property type="molecule type" value="Genomic_DNA"/>
</dbReference>
<evidence type="ECO:0000256" key="1">
    <source>
        <dbReference type="ARBA" id="ARBA00004370"/>
    </source>
</evidence>
<keyword evidence="2 5" id="KW-0812">Transmembrane</keyword>
<dbReference type="Pfam" id="PF00001">
    <property type="entry name" value="7tm_1"/>
    <property type="match status" value="1"/>
</dbReference>
<feature type="domain" description="G-protein coupled receptors family 1 profile" evidence="6">
    <location>
        <begin position="45"/>
        <end position="316"/>
    </location>
</feature>
<dbReference type="SUPFAM" id="SSF81321">
    <property type="entry name" value="Family A G protein-coupled receptor-like"/>
    <property type="match status" value="1"/>
</dbReference>
<evidence type="ECO:0000256" key="2">
    <source>
        <dbReference type="ARBA" id="ARBA00022692"/>
    </source>
</evidence>
<evidence type="ECO:0000256" key="3">
    <source>
        <dbReference type="ARBA" id="ARBA00022989"/>
    </source>
</evidence>
<name>A0A8S3Z1V2_9EUPU</name>
<dbReference type="GO" id="GO:0016020">
    <property type="term" value="C:membrane"/>
    <property type="evidence" value="ECO:0007669"/>
    <property type="project" value="UniProtKB-SubCell"/>
</dbReference>
<evidence type="ECO:0000313" key="7">
    <source>
        <dbReference type="EMBL" id="CAG5121630.1"/>
    </source>
</evidence>
<dbReference type="InterPro" id="IPR052954">
    <property type="entry name" value="GPCR-Ligand_Int"/>
</dbReference>
<accession>A0A8S3Z1V2</accession>
<dbReference type="PRINTS" id="PR00237">
    <property type="entry name" value="GPCRRHODOPSN"/>
</dbReference>
<comment type="caution">
    <text evidence="7">The sequence shown here is derived from an EMBL/GenBank/DDBJ whole genome shotgun (WGS) entry which is preliminary data.</text>
</comment>
<feature type="transmembrane region" description="Helical" evidence="5">
    <location>
        <begin position="204"/>
        <end position="230"/>
    </location>
</feature>
<protein>
    <recommendedName>
        <fullName evidence="6">G-protein coupled receptors family 1 profile domain-containing protein</fullName>
    </recommendedName>
</protein>
<dbReference type="PANTHER" id="PTHR46641:SF2">
    <property type="entry name" value="FMRFAMIDE RECEPTOR"/>
    <property type="match status" value="1"/>
</dbReference>
<gene>
    <name evidence="7" type="ORF">CUNI_LOCUS7188</name>
</gene>
<sequence length="338" mass="38640">MLHINCTLSVWINNPEESNNPYITISSIAINCFLIHLCAIVGTFGNAVAIIILSRKTFTDTSSVILLSMAACDLFFLVNLSVCKLNCIINMINPVIAEIYYPYIVSFIRRPSRLAMFLSVSHTVVISCERLLSVFFPLHVSQWITRKTTKRILVFIYCAWTAYVTPYAVFNYQIEWTFNSNYNQTMPTFRETQWFLENKPVFDLLTHIVINNITVLFTVIVAVNSCAISYRLNTVSKQRKLITSTNKNRSQIDVKASRMLLAVCVVYNVCNIPSSAIYLHFNIDSSLEPSNKLYMLLSDLEEMMMAINAAANFFVYTFMSGRFYRSVLRLIGCGRLVK</sequence>
<dbReference type="Gene3D" id="1.20.1070.10">
    <property type="entry name" value="Rhodopsin 7-helix transmembrane proteins"/>
    <property type="match status" value="1"/>
</dbReference>
<dbReference type="InterPro" id="IPR000276">
    <property type="entry name" value="GPCR_Rhodpsn"/>
</dbReference>
<evidence type="ECO:0000313" key="8">
    <source>
        <dbReference type="Proteomes" id="UP000678393"/>
    </source>
</evidence>
<feature type="transmembrane region" description="Helical" evidence="5">
    <location>
        <begin position="303"/>
        <end position="319"/>
    </location>
</feature>
<feature type="transmembrane region" description="Helical" evidence="5">
    <location>
        <begin position="28"/>
        <end position="52"/>
    </location>
</feature>
<dbReference type="Proteomes" id="UP000678393">
    <property type="component" value="Unassembled WGS sequence"/>
</dbReference>
<dbReference type="OrthoDB" id="6276488at2759"/>
<feature type="transmembrane region" description="Helical" evidence="5">
    <location>
        <begin position="259"/>
        <end position="283"/>
    </location>
</feature>
<evidence type="ECO:0000256" key="5">
    <source>
        <dbReference type="SAM" id="Phobius"/>
    </source>
</evidence>
<evidence type="ECO:0000259" key="6">
    <source>
        <dbReference type="PROSITE" id="PS50262"/>
    </source>
</evidence>
<proteinExistence type="predicted"/>
<comment type="subcellular location">
    <subcellularLocation>
        <location evidence="1">Membrane</location>
    </subcellularLocation>
</comment>
<keyword evidence="3 5" id="KW-1133">Transmembrane helix</keyword>
<dbReference type="AlphaFoldDB" id="A0A8S3Z1V2"/>
<dbReference type="InterPro" id="IPR017452">
    <property type="entry name" value="GPCR_Rhodpsn_7TM"/>
</dbReference>
<dbReference type="PANTHER" id="PTHR46641">
    <property type="entry name" value="FMRFAMIDE RECEPTOR-RELATED"/>
    <property type="match status" value="1"/>
</dbReference>
<feature type="transmembrane region" description="Helical" evidence="5">
    <location>
        <begin position="152"/>
        <end position="170"/>
    </location>
</feature>
<dbReference type="GO" id="GO:0004930">
    <property type="term" value="F:G protein-coupled receptor activity"/>
    <property type="evidence" value="ECO:0007669"/>
    <property type="project" value="InterPro"/>
</dbReference>